<feature type="domain" description="Putative metallopeptidase" evidence="3">
    <location>
        <begin position="11"/>
        <end position="255"/>
    </location>
</feature>
<dbReference type="RefSeq" id="WP_007306750.1">
    <property type="nucleotide sequence ID" value="NZ_AADV02000065.1"/>
</dbReference>
<accession>Q4C061</accession>
<keyword evidence="5" id="KW-1185">Reference proteome</keyword>
<organism evidence="4 5">
    <name type="scientific">Crocosphaera watsonii WH 8501</name>
    <dbReference type="NCBI Taxonomy" id="165597"/>
    <lineage>
        <taxon>Bacteria</taxon>
        <taxon>Bacillati</taxon>
        <taxon>Cyanobacteriota</taxon>
        <taxon>Cyanophyceae</taxon>
        <taxon>Oscillatoriophycideae</taxon>
        <taxon>Chroococcales</taxon>
        <taxon>Aphanothecaceae</taxon>
        <taxon>Crocosphaera</taxon>
    </lineage>
</organism>
<dbReference type="AlphaFoldDB" id="Q4C061"/>
<dbReference type="InterPro" id="IPR025154">
    <property type="entry name" value="Put_metallopeptidase_dom"/>
</dbReference>
<dbReference type="Pfam" id="PF09967">
    <property type="entry name" value="DUF2201"/>
    <property type="match status" value="1"/>
</dbReference>
<dbReference type="PANTHER" id="PTHR38730:SF1">
    <property type="entry name" value="SLL7028 PROTEIN"/>
    <property type="match status" value="1"/>
</dbReference>
<dbReference type="EMBL" id="AADV02000065">
    <property type="protein sequence ID" value="EAM49530.1"/>
    <property type="molecule type" value="Genomic_DNA"/>
</dbReference>
<evidence type="ECO:0000259" key="2">
    <source>
        <dbReference type="Pfam" id="PF09967"/>
    </source>
</evidence>
<evidence type="ECO:0000259" key="3">
    <source>
        <dbReference type="Pfam" id="PF13203"/>
    </source>
</evidence>
<reference evidence="4" key="2">
    <citation type="submission" date="2005-06" db="EMBL/GenBank/DDBJ databases">
        <title>Sequencing of the draft genome and assembly of Crocosphaera watsonii WH 8501.</title>
        <authorList>
            <consortium name="US DOE Joint Genome Institute (JGI-PGF)"/>
            <person name="Copeland A."/>
            <person name="Lucas S."/>
            <person name="Lapidus A."/>
            <person name="Barry K."/>
            <person name="Detter C."/>
            <person name="Glavina T."/>
            <person name="Hammon N."/>
            <person name="Israni S."/>
            <person name="Pitluck S."/>
            <person name="Richardson P."/>
        </authorList>
    </citation>
    <scope>NUCLEOTIDE SEQUENCE [LARGE SCALE GENOMIC DNA]</scope>
    <source>
        <strain evidence="4">WH 8501</strain>
    </source>
</reference>
<feature type="domain" description="VWA-like" evidence="2">
    <location>
        <begin position="281"/>
        <end position="406"/>
    </location>
</feature>
<dbReference type="Proteomes" id="UP000003922">
    <property type="component" value="Unassembled WGS sequence"/>
</dbReference>
<evidence type="ECO:0000313" key="5">
    <source>
        <dbReference type="Proteomes" id="UP000003922"/>
    </source>
</evidence>
<proteinExistence type="predicted"/>
<reference evidence="4" key="3">
    <citation type="submission" date="2016-12" db="EMBL/GenBank/DDBJ databases">
        <title>Annotation of the draft genome assembly of Crocosphaera watsonii WH 8501.</title>
        <authorList>
            <consortium name="US DOE Joint Genome Institute (JGI-ORNL)"/>
            <person name="Larimer F."/>
            <person name="Land M."/>
        </authorList>
    </citation>
    <scope>NUCLEOTIDE SEQUENCE</scope>
    <source>
        <strain evidence="4">WH 8501</strain>
    </source>
</reference>
<evidence type="ECO:0000313" key="4">
    <source>
        <dbReference type="EMBL" id="EAM49530.1"/>
    </source>
</evidence>
<reference evidence="4" key="1">
    <citation type="submission" date="2004-02" db="EMBL/GenBank/DDBJ databases">
        <authorList>
            <consortium name="DOE Joint Genome Institute"/>
        </authorList>
    </citation>
    <scope>NUCLEOTIDE SEQUENCE [LARGE SCALE GENOMIC DNA]</scope>
    <source>
        <strain evidence="4">WH 8501</strain>
    </source>
</reference>
<protein>
    <submittedName>
        <fullName evidence="4">Similar to Uncharacterized protein conserved in bacteria</fullName>
    </submittedName>
</protein>
<evidence type="ECO:0000256" key="1">
    <source>
        <dbReference type="SAM" id="MobiDB-lite"/>
    </source>
</evidence>
<dbReference type="Pfam" id="PF13203">
    <property type="entry name" value="DUF2201_N"/>
    <property type="match status" value="1"/>
</dbReference>
<sequence>MTENIDKIIKTSILRVRKRYPFFATLSLFANYRPSSSIPTAATDGKDIYFNPDFLLSLSPPQQDGLLLHELLHAALLHTIRRGHREGRLWNIAADIVVNGLIVEQNNASNKEENLLELPEGAVRKPEWEKMSVEEIYDLLLQESPDLELTNPDLLSEPPEDSKGDNSEDSEDSQNSQNSQEGKEKSSRFDSLSQSQKEELASHWQNAMQQAAVIQRTSSQGKLPSGIIRQLDEISQSQIDWRSYLWRYLVQTPNDFQGYDRRFVGRGLYLDTVAGESVQVFVCVDSSGSIGDQQLKLFLSEVVGILVSYPHVKCELYYADADVYGPHSLTLDENIPKPEGGGGTSFIPFFEKVEENRDPNLEGVCVYLTDGYGDFPEEEPLLPTLWVITSGGLNLDDIPFGESVKLYVN</sequence>
<feature type="region of interest" description="Disordered" evidence="1">
    <location>
        <begin position="149"/>
        <end position="195"/>
    </location>
</feature>
<dbReference type="PANTHER" id="PTHR38730">
    <property type="entry name" value="SLL7028 PROTEIN"/>
    <property type="match status" value="1"/>
</dbReference>
<gene>
    <name evidence="4" type="ORF">CwatDRAFT_2104</name>
</gene>
<comment type="caution">
    <text evidence="4">The sequence shown here is derived from an EMBL/GenBank/DDBJ whole genome shotgun (WGS) entry which is preliminary data.</text>
</comment>
<name>Q4C061_CROWT</name>
<dbReference type="KEGG" id="cwa:CwatDRAFT_2104"/>
<dbReference type="InterPro" id="IPR018698">
    <property type="entry name" value="VWA-like_dom"/>
</dbReference>